<evidence type="ECO:0000313" key="1">
    <source>
        <dbReference type="EMBL" id="MPM72233.1"/>
    </source>
</evidence>
<gene>
    <name evidence="1" type="ORF">SDC9_119206</name>
</gene>
<protein>
    <submittedName>
        <fullName evidence="1">Uncharacterized protein</fullName>
    </submittedName>
</protein>
<organism evidence="1">
    <name type="scientific">bioreactor metagenome</name>
    <dbReference type="NCBI Taxonomy" id="1076179"/>
    <lineage>
        <taxon>unclassified sequences</taxon>
        <taxon>metagenomes</taxon>
        <taxon>ecological metagenomes</taxon>
    </lineage>
</organism>
<sequence>MVSQVISVIAPENDYGFIDYSLSLKFVKKFSYLSIDIGDAGVICVDYPSLCRLIQMLCVLIALK</sequence>
<reference evidence="1" key="1">
    <citation type="submission" date="2019-08" db="EMBL/GenBank/DDBJ databases">
        <authorList>
            <person name="Kucharzyk K."/>
            <person name="Murdoch R.W."/>
            <person name="Higgins S."/>
            <person name="Loffler F."/>
        </authorList>
    </citation>
    <scope>NUCLEOTIDE SEQUENCE</scope>
</reference>
<accession>A0A645C8K4</accession>
<proteinExistence type="predicted"/>
<name>A0A645C8K4_9ZZZZ</name>
<comment type="caution">
    <text evidence="1">The sequence shown here is derived from an EMBL/GenBank/DDBJ whole genome shotgun (WGS) entry which is preliminary data.</text>
</comment>
<dbReference type="AlphaFoldDB" id="A0A645C8K4"/>
<dbReference type="EMBL" id="VSSQ01024619">
    <property type="protein sequence ID" value="MPM72233.1"/>
    <property type="molecule type" value="Genomic_DNA"/>
</dbReference>